<dbReference type="RefSeq" id="WP_188881168.1">
    <property type="nucleotide sequence ID" value="NZ_BMOY01000007.1"/>
</dbReference>
<proteinExistence type="predicted"/>
<dbReference type="EMBL" id="BMOY01000007">
    <property type="protein sequence ID" value="GGJ00283.1"/>
    <property type="molecule type" value="Genomic_DNA"/>
</dbReference>
<name>A0A917K792_9BACL</name>
<gene>
    <name evidence="1" type="ORF">GCM10010885_06900</name>
</gene>
<evidence type="ECO:0000313" key="2">
    <source>
        <dbReference type="Proteomes" id="UP000637695"/>
    </source>
</evidence>
<keyword evidence="2" id="KW-1185">Reference proteome</keyword>
<protein>
    <submittedName>
        <fullName evidence="1">Uncharacterized protein</fullName>
    </submittedName>
</protein>
<evidence type="ECO:0000313" key="1">
    <source>
        <dbReference type="EMBL" id="GGJ00283.1"/>
    </source>
</evidence>
<accession>A0A917K792</accession>
<sequence length="63" mass="7256">MGKRVSTDTLRYKEAIEQVIDEEMIRLAAERQDDVADIPLAQVIGEKFSFEEIQAEMEKSQLL</sequence>
<dbReference type="Proteomes" id="UP000637695">
    <property type="component" value="Unassembled WGS sequence"/>
</dbReference>
<comment type="caution">
    <text evidence="1">The sequence shown here is derived from an EMBL/GenBank/DDBJ whole genome shotgun (WGS) entry which is preliminary data.</text>
</comment>
<reference evidence="1" key="2">
    <citation type="submission" date="2020-09" db="EMBL/GenBank/DDBJ databases">
        <authorList>
            <person name="Sun Q."/>
            <person name="Ohkuma M."/>
        </authorList>
    </citation>
    <scope>NUCLEOTIDE SEQUENCE</scope>
    <source>
        <strain evidence="1">JCM 18487</strain>
    </source>
</reference>
<dbReference type="AlphaFoldDB" id="A0A917K792"/>
<reference evidence="1" key="1">
    <citation type="journal article" date="2014" name="Int. J. Syst. Evol. Microbiol.">
        <title>Complete genome sequence of Corynebacterium casei LMG S-19264T (=DSM 44701T), isolated from a smear-ripened cheese.</title>
        <authorList>
            <consortium name="US DOE Joint Genome Institute (JGI-PGF)"/>
            <person name="Walter F."/>
            <person name="Albersmeier A."/>
            <person name="Kalinowski J."/>
            <person name="Ruckert C."/>
        </authorList>
    </citation>
    <scope>NUCLEOTIDE SEQUENCE</scope>
    <source>
        <strain evidence="1">JCM 18487</strain>
    </source>
</reference>
<organism evidence="1 2">
    <name type="scientific">Alicyclobacillus cellulosilyticus</name>
    <dbReference type="NCBI Taxonomy" id="1003997"/>
    <lineage>
        <taxon>Bacteria</taxon>
        <taxon>Bacillati</taxon>
        <taxon>Bacillota</taxon>
        <taxon>Bacilli</taxon>
        <taxon>Bacillales</taxon>
        <taxon>Alicyclobacillaceae</taxon>
        <taxon>Alicyclobacillus</taxon>
    </lineage>
</organism>